<dbReference type="EMBL" id="BAABFX010000033">
    <property type="protein sequence ID" value="GAA4398661.1"/>
    <property type="molecule type" value="Genomic_DNA"/>
</dbReference>
<evidence type="ECO:0000313" key="3">
    <source>
        <dbReference type="Proteomes" id="UP001500390"/>
    </source>
</evidence>
<sequence>MSHAATTLDLLDRSRESLTSGYAASAASARYLAASLAALRAGAAIVAARAATHPGAGLAARGNGPHDVWALTARVAPELTEWAQRFAASTGQRVGVETGLVRVSAREADDLLRDAETFVDLAARRLGVPGVQRPQRLVPVRSA</sequence>
<dbReference type="Pfam" id="PF18726">
    <property type="entry name" value="HEPN_SAV_6107"/>
    <property type="match status" value="1"/>
</dbReference>
<proteinExistence type="predicted"/>
<keyword evidence="3" id="KW-1185">Reference proteome</keyword>
<organism evidence="2 3">
    <name type="scientific">Ornithinibacter aureus</name>
    <dbReference type="NCBI Taxonomy" id="622664"/>
    <lineage>
        <taxon>Bacteria</taxon>
        <taxon>Bacillati</taxon>
        <taxon>Actinomycetota</taxon>
        <taxon>Actinomycetes</taxon>
        <taxon>Micrococcales</taxon>
        <taxon>Intrasporangiaceae</taxon>
        <taxon>Ornithinibacter</taxon>
    </lineage>
</organism>
<dbReference type="Proteomes" id="UP001500390">
    <property type="component" value="Unassembled WGS sequence"/>
</dbReference>
<dbReference type="RefSeq" id="WP_159899603.1">
    <property type="nucleotide sequence ID" value="NZ_BAABFX010000033.1"/>
</dbReference>
<reference evidence="3" key="1">
    <citation type="journal article" date="2019" name="Int. J. Syst. Evol. Microbiol.">
        <title>The Global Catalogue of Microorganisms (GCM) 10K type strain sequencing project: providing services to taxonomists for standard genome sequencing and annotation.</title>
        <authorList>
            <consortium name="The Broad Institute Genomics Platform"/>
            <consortium name="The Broad Institute Genome Sequencing Center for Infectious Disease"/>
            <person name="Wu L."/>
            <person name="Ma J."/>
        </authorList>
    </citation>
    <scope>NUCLEOTIDE SEQUENCE [LARGE SCALE GENOMIC DNA]</scope>
    <source>
        <strain evidence="3">JCM 17738</strain>
    </source>
</reference>
<dbReference type="InterPro" id="IPR040891">
    <property type="entry name" value="HEPN_SAV_6107"/>
</dbReference>
<gene>
    <name evidence="2" type="ORF">GCM10023153_23780</name>
</gene>
<comment type="caution">
    <text evidence="2">The sequence shown here is derived from an EMBL/GenBank/DDBJ whole genome shotgun (WGS) entry which is preliminary data.</text>
</comment>
<name>A0ABP8K004_9MICO</name>
<evidence type="ECO:0000259" key="1">
    <source>
        <dbReference type="Pfam" id="PF18726"/>
    </source>
</evidence>
<evidence type="ECO:0000313" key="2">
    <source>
        <dbReference type="EMBL" id="GAA4398661.1"/>
    </source>
</evidence>
<feature type="domain" description="SAV-6107-like HEPN" evidence="1">
    <location>
        <begin position="24"/>
        <end position="121"/>
    </location>
</feature>
<protein>
    <recommendedName>
        <fullName evidence="1">SAV-6107-like HEPN domain-containing protein</fullName>
    </recommendedName>
</protein>
<accession>A0ABP8K004</accession>